<evidence type="ECO:0000256" key="3">
    <source>
        <dbReference type="ARBA" id="ARBA00022801"/>
    </source>
</evidence>
<keyword evidence="3" id="KW-0378">Hydrolase</keyword>
<dbReference type="PANTHER" id="PTHR23402:SF1">
    <property type="entry name" value="PYROGLUTAMYL-PEPTIDASE I"/>
    <property type="match status" value="1"/>
</dbReference>
<gene>
    <name evidence="5" type="primary">PGPEP1</name>
    <name evidence="5" type="ORF">g.6036</name>
</gene>
<evidence type="ECO:0000313" key="5">
    <source>
        <dbReference type="EMBL" id="MDE50185.1"/>
    </source>
</evidence>
<keyword evidence="2" id="KW-0645">Protease</keyword>
<accession>A0A6G1SI80</accession>
<dbReference type="InterPro" id="IPR036440">
    <property type="entry name" value="Peptidase_C15-like_sf"/>
</dbReference>
<proteinExistence type="inferred from homology"/>
<dbReference type="InterPro" id="IPR016125">
    <property type="entry name" value="Peptidase_C15-like"/>
</dbReference>
<dbReference type="AlphaFoldDB" id="A0A6G1SI80"/>
<dbReference type="EMBL" id="GGYP01005414">
    <property type="protein sequence ID" value="MDE50185.1"/>
    <property type="molecule type" value="Transcribed_RNA"/>
</dbReference>
<sequence>MRNVVVTGFGLFRDHKSNPSWEAIKDGQLKLDRPNINVVTKQVKVSYQHVDQLISRLWDEYKPVLMVHVGLAAFEDSIRIEQVARHGPYMHKDVDQQAPHEDLRLFYEKHTATGEDTASGNSSSSASIMEPACKFDCSQSCFNIERVCDKLNKLHKQGKVPIGFKCSQDAGLYVCEYIYQKSLRVCNRAVFIHVPDTDRFPLEDIRSAIKLVIEVLLDELNEIE</sequence>
<organism evidence="5">
    <name type="scientific">Aceria tosichella</name>
    <name type="common">wheat curl mite</name>
    <dbReference type="NCBI Taxonomy" id="561515"/>
    <lineage>
        <taxon>Eukaryota</taxon>
        <taxon>Metazoa</taxon>
        <taxon>Ecdysozoa</taxon>
        <taxon>Arthropoda</taxon>
        <taxon>Chelicerata</taxon>
        <taxon>Arachnida</taxon>
        <taxon>Acari</taxon>
        <taxon>Acariformes</taxon>
        <taxon>Trombidiformes</taxon>
        <taxon>Prostigmata</taxon>
        <taxon>Eupodina</taxon>
        <taxon>Eriophyoidea</taxon>
        <taxon>Eriophyidae</taxon>
        <taxon>Eriophyinae</taxon>
        <taxon>Aceriini</taxon>
        <taxon>Aceria</taxon>
    </lineage>
</organism>
<evidence type="ECO:0000256" key="1">
    <source>
        <dbReference type="ARBA" id="ARBA00006641"/>
    </source>
</evidence>
<dbReference type="Gene3D" id="3.40.630.20">
    <property type="entry name" value="Peptidase C15, pyroglutamyl peptidase I-like"/>
    <property type="match status" value="1"/>
</dbReference>
<dbReference type="Pfam" id="PF01470">
    <property type="entry name" value="Peptidase_C15"/>
    <property type="match status" value="1"/>
</dbReference>
<evidence type="ECO:0000256" key="4">
    <source>
        <dbReference type="ARBA" id="ARBA00022807"/>
    </source>
</evidence>
<protein>
    <submittedName>
        <fullName evidence="5">Pyroglutamyl-peptidase 1</fullName>
    </submittedName>
</protein>
<dbReference type="SUPFAM" id="SSF53182">
    <property type="entry name" value="Pyrrolidone carboxyl peptidase (pyroglutamate aminopeptidase)"/>
    <property type="match status" value="1"/>
</dbReference>
<dbReference type="GO" id="GO:0008234">
    <property type="term" value="F:cysteine-type peptidase activity"/>
    <property type="evidence" value="ECO:0007669"/>
    <property type="project" value="UniProtKB-KW"/>
</dbReference>
<dbReference type="GO" id="GO:0006508">
    <property type="term" value="P:proteolysis"/>
    <property type="evidence" value="ECO:0007669"/>
    <property type="project" value="UniProtKB-KW"/>
</dbReference>
<reference evidence="5" key="1">
    <citation type="submission" date="2018-10" db="EMBL/GenBank/DDBJ databases">
        <title>Transcriptome assembly of Aceria tosichella (Wheat curl mite) Type 2.</title>
        <authorList>
            <person name="Scully E.D."/>
            <person name="Geib S.M."/>
            <person name="Palmer N.A."/>
            <person name="Gupta A.K."/>
            <person name="Sarath G."/>
            <person name="Tatineni S."/>
        </authorList>
    </citation>
    <scope>NUCLEOTIDE SEQUENCE</scope>
    <source>
        <strain evidence="5">LincolnNE</strain>
    </source>
</reference>
<evidence type="ECO:0000256" key="2">
    <source>
        <dbReference type="ARBA" id="ARBA00022670"/>
    </source>
</evidence>
<name>A0A6G1SI80_9ACAR</name>
<comment type="similarity">
    <text evidence="1">Belongs to the peptidase C15 family.</text>
</comment>
<dbReference type="PANTHER" id="PTHR23402">
    <property type="entry name" value="PROTEASE FAMILY C15 PYROGLUTAMYL-PEPTIDASE I-RELATED"/>
    <property type="match status" value="1"/>
</dbReference>
<keyword evidence="4" id="KW-0788">Thiol protease</keyword>